<evidence type="ECO:0000256" key="1">
    <source>
        <dbReference type="SAM" id="MobiDB-lite"/>
    </source>
</evidence>
<gene>
    <name evidence="2" type="ORF">Tci_413774</name>
</gene>
<proteinExistence type="predicted"/>
<feature type="region of interest" description="Disordered" evidence="1">
    <location>
        <begin position="1"/>
        <end position="21"/>
    </location>
</feature>
<name>A0A699HQN3_TANCI</name>
<reference evidence="2" key="1">
    <citation type="journal article" date="2019" name="Sci. Rep.">
        <title>Draft genome of Tanacetum cinerariifolium, the natural source of mosquito coil.</title>
        <authorList>
            <person name="Yamashiro T."/>
            <person name="Shiraishi A."/>
            <person name="Satake H."/>
            <person name="Nakayama K."/>
        </authorList>
    </citation>
    <scope>NUCLEOTIDE SEQUENCE</scope>
</reference>
<protein>
    <submittedName>
        <fullName evidence="2">Uncharacterized protein</fullName>
    </submittedName>
</protein>
<dbReference type="EMBL" id="BKCJ010176868">
    <property type="protein sequence ID" value="GEY41800.1"/>
    <property type="molecule type" value="Genomic_DNA"/>
</dbReference>
<organism evidence="2">
    <name type="scientific">Tanacetum cinerariifolium</name>
    <name type="common">Dalmatian daisy</name>
    <name type="synonym">Chrysanthemum cinerariifolium</name>
    <dbReference type="NCBI Taxonomy" id="118510"/>
    <lineage>
        <taxon>Eukaryota</taxon>
        <taxon>Viridiplantae</taxon>
        <taxon>Streptophyta</taxon>
        <taxon>Embryophyta</taxon>
        <taxon>Tracheophyta</taxon>
        <taxon>Spermatophyta</taxon>
        <taxon>Magnoliopsida</taxon>
        <taxon>eudicotyledons</taxon>
        <taxon>Gunneridae</taxon>
        <taxon>Pentapetalae</taxon>
        <taxon>asterids</taxon>
        <taxon>campanulids</taxon>
        <taxon>Asterales</taxon>
        <taxon>Asteraceae</taxon>
        <taxon>Asteroideae</taxon>
        <taxon>Anthemideae</taxon>
        <taxon>Anthemidinae</taxon>
        <taxon>Tanacetum</taxon>
    </lineage>
</organism>
<comment type="caution">
    <text evidence="2">The sequence shown here is derived from an EMBL/GenBank/DDBJ whole genome shotgun (WGS) entry which is preliminary data.</text>
</comment>
<dbReference type="AlphaFoldDB" id="A0A699HQN3"/>
<sequence>MKIHNDEVGSSRSKRPRQHETMEEVLLPQVHHEFLLWEGCNRDAKSRYNTRLGQLIPRYIYSPCIVNSDVLNKIGYDGEIDDMLRIKLREARLDEEFRLGGRAHNLTLLEFTHRLGLYQAVELEEEGKPWFISESYFYYQNPNLRAIHKMIIYGLYQRMTGYDKIQKNDLWILSMFEARHQNGYANVAWIARKCRVLTKEVVRSLSALIYYRDPDTITLRDLIDSDGKLIEEDQQPGVPRVGIPRPPRASM</sequence>
<evidence type="ECO:0000313" key="2">
    <source>
        <dbReference type="EMBL" id="GEY41800.1"/>
    </source>
</evidence>
<accession>A0A699HQN3</accession>